<reference evidence="15 17" key="1">
    <citation type="submission" date="2014-09" db="EMBL/GenBank/DDBJ databases">
        <authorList>
            <person name="McGinnis J.M."/>
            <person name="Wolfgang W.J."/>
        </authorList>
    </citation>
    <scope>NUCLEOTIDE SEQUENCE [LARGE SCALE GENOMIC DNA]</scope>
    <source>
        <strain evidence="15 17">JCM 14014</strain>
    </source>
</reference>
<evidence type="ECO:0000256" key="3">
    <source>
        <dbReference type="ARBA" id="ARBA00005174"/>
    </source>
</evidence>
<evidence type="ECO:0000259" key="14">
    <source>
        <dbReference type="PROSITE" id="PS50975"/>
    </source>
</evidence>
<dbReference type="GO" id="GO:0046872">
    <property type="term" value="F:metal ion binding"/>
    <property type="evidence" value="ECO:0007669"/>
    <property type="project" value="InterPro"/>
</dbReference>
<dbReference type="EMBL" id="FOJO01000004">
    <property type="protein sequence ID" value="SFA46099.1"/>
    <property type="molecule type" value="Genomic_DNA"/>
</dbReference>
<comment type="cofactor">
    <cofactor evidence="1">
        <name>Mn(2+)</name>
        <dbReference type="ChEBI" id="CHEBI:29035"/>
    </cofactor>
</comment>
<dbReference type="SMART" id="SM01210">
    <property type="entry name" value="GARS_C"/>
    <property type="match status" value="1"/>
</dbReference>
<evidence type="ECO:0000313" key="15">
    <source>
        <dbReference type="EMBL" id="KGJ06137.1"/>
    </source>
</evidence>
<organism evidence="15 17">
    <name type="scientific">Paracoccus halophilus</name>
    <dbReference type="NCBI Taxonomy" id="376733"/>
    <lineage>
        <taxon>Bacteria</taxon>
        <taxon>Pseudomonadati</taxon>
        <taxon>Pseudomonadota</taxon>
        <taxon>Alphaproteobacteria</taxon>
        <taxon>Rhodobacterales</taxon>
        <taxon>Paracoccaceae</taxon>
        <taxon>Paracoccus</taxon>
    </lineage>
</organism>
<keyword evidence="17" id="KW-1185">Reference proteome</keyword>
<dbReference type="InterPro" id="IPR016185">
    <property type="entry name" value="PreATP-grasp_dom_sf"/>
</dbReference>
<dbReference type="GO" id="GO:0006189">
    <property type="term" value="P:'de novo' IMP biosynthetic process"/>
    <property type="evidence" value="ECO:0007669"/>
    <property type="project" value="UniProtKB-UniRule"/>
</dbReference>
<gene>
    <name evidence="12" type="primary">purD</name>
    <name evidence="15" type="ORF">IT41_02970</name>
    <name evidence="16" type="ORF">SAMN04487972_104157</name>
</gene>
<dbReference type="InterPro" id="IPR020562">
    <property type="entry name" value="PRibGlycinamide_synth_N"/>
</dbReference>
<protein>
    <recommendedName>
        <fullName evidence="4 12">Phosphoribosylamine--glycine ligase</fullName>
        <ecNumber evidence="4 12">6.3.4.13</ecNumber>
    </recommendedName>
    <alternativeName>
        <fullName evidence="12">GARS</fullName>
    </alternativeName>
    <alternativeName>
        <fullName evidence="10 12">Glycinamide ribonucleotide synthetase</fullName>
    </alternativeName>
    <alternativeName>
        <fullName evidence="11 12">Phosphoribosylglycinamide synthetase</fullName>
    </alternativeName>
</protein>
<comment type="pathway">
    <text evidence="3 12">Purine metabolism; IMP biosynthesis via de novo pathway; N(1)-(5-phospho-D-ribosyl)glycinamide from 5-phospho-alpha-D-ribose 1-diphosphate: step 2/2.</text>
</comment>
<evidence type="ECO:0000256" key="1">
    <source>
        <dbReference type="ARBA" id="ARBA00001936"/>
    </source>
</evidence>
<keyword evidence="7 12" id="KW-0658">Purine biosynthesis</keyword>
<accession>A0A099F7P7</accession>
<comment type="similarity">
    <text evidence="9 12">Belongs to the GARS family.</text>
</comment>
<dbReference type="Pfam" id="PF01071">
    <property type="entry name" value="GARS_A"/>
    <property type="match status" value="1"/>
</dbReference>
<dbReference type="HAMAP" id="MF_00138">
    <property type="entry name" value="GARS"/>
    <property type="match status" value="1"/>
</dbReference>
<evidence type="ECO:0000256" key="5">
    <source>
        <dbReference type="ARBA" id="ARBA00022598"/>
    </source>
</evidence>
<dbReference type="InterPro" id="IPR037123">
    <property type="entry name" value="PRibGlycinamide_synth_C_sf"/>
</dbReference>
<dbReference type="InterPro" id="IPR020560">
    <property type="entry name" value="PRibGlycinamide_synth_C-dom"/>
</dbReference>
<evidence type="ECO:0000313" key="16">
    <source>
        <dbReference type="EMBL" id="SFA46099.1"/>
    </source>
</evidence>
<dbReference type="Gene3D" id="3.90.600.10">
    <property type="entry name" value="Phosphoribosylglycinamide synthetase, C-terminal domain"/>
    <property type="match status" value="1"/>
</dbReference>
<dbReference type="PANTHER" id="PTHR43472:SF1">
    <property type="entry name" value="PHOSPHORIBOSYLAMINE--GLYCINE LIGASE, CHLOROPLASTIC"/>
    <property type="match status" value="1"/>
</dbReference>
<comment type="catalytic activity">
    <reaction evidence="12">
        <text>5-phospho-beta-D-ribosylamine + glycine + ATP = N(1)-(5-phospho-beta-D-ribosyl)glycinamide + ADP + phosphate + H(+)</text>
        <dbReference type="Rhea" id="RHEA:17453"/>
        <dbReference type="ChEBI" id="CHEBI:15378"/>
        <dbReference type="ChEBI" id="CHEBI:30616"/>
        <dbReference type="ChEBI" id="CHEBI:43474"/>
        <dbReference type="ChEBI" id="CHEBI:57305"/>
        <dbReference type="ChEBI" id="CHEBI:58681"/>
        <dbReference type="ChEBI" id="CHEBI:143788"/>
        <dbReference type="ChEBI" id="CHEBI:456216"/>
        <dbReference type="EC" id="6.3.4.13"/>
    </reaction>
</comment>
<dbReference type="SUPFAM" id="SSF51246">
    <property type="entry name" value="Rudiment single hybrid motif"/>
    <property type="match status" value="1"/>
</dbReference>
<evidence type="ECO:0000256" key="12">
    <source>
        <dbReference type="HAMAP-Rule" id="MF_00138"/>
    </source>
</evidence>
<evidence type="ECO:0000313" key="17">
    <source>
        <dbReference type="Proteomes" id="UP000029846"/>
    </source>
</evidence>
<dbReference type="eggNOG" id="COG0151">
    <property type="taxonomic scope" value="Bacteria"/>
</dbReference>
<evidence type="ECO:0000256" key="9">
    <source>
        <dbReference type="ARBA" id="ARBA00038345"/>
    </source>
</evidence>
<proteinExistence type="inferred from homology"/>
<keyword evidence="5 12" id="KW-0436">Ligase</keyword>
<dbReference type="PROSITE" id="PS00184">
    <property type="entry name" value="GARS"/>
    <property type="match status" value="1"/>
</dbReference>
<dbReference type="SMART" id="SM01209">
    <property type="entry name" value="GARS_A"/>
    <property type="match status" value="1"/>
</dbReference>
<dbReference type="PANTHER" id="PTHR43472">
    <property type="entry name" value="PHOSPHORIBOSYLAMINE--GLYCINE LIGASE"/>
    <property type="match status" value="1"/>
</dbReference>
<feature type="domain" description="ATP-grasp" evidence="14">
    <location>
        <begin position="107"/>
        <end position="312"/>
    </location>
</feature>
<evidence type="ECO:0000256" key="7">
    <source>
        <dbReference type="ARBA" id="ARBA00022755"/>
    </source>
</evidence>
<dbReference type="UniPathway" id="UPA00074">
    <property type="reaction ID" value="UER00125"/>
</dbReference>
<evidence type="ECO:0000256" key="10">
    <source>
        <dbReference type="ARBA" id="ARBA00042242"/>
    </source>
</evidence>
<evidence type="ECO:0000256" key="11">
    <source>
        <dbReference type="ARBA" id="ARBA00042864"/>
    </source>
</evidence>
<dbReference type="GO" id="GO:0009113">
    <property type="term" value="P:purine nucleobase biosynthetic process"/>
    <property type="evidence" value="ECO:0007669"/>
    <property type="project" value="InterPro"/>
</dbReference>
<evidence type="ECO:0000256" key="2">
    <source>
        <dbReference type="ARBA" id="ARBA00001946"/>
    </source>
</evidence>
<sequence>MNILILGGGGREHALAWAIRQNPKCDRLFVAPGNAGIEALARVAALDILSGPAVIGFCEENAIDLVVIGPEAPLAAGVADDLRGAGILVFGPSKMAARLEASKAFTKEICDACGAPTAAWARFDALAPARAHVAAKGAPIVIKADGLAAGKGVTVAMTEAEAVAALEEAFGGAFGAAGAEVVIEEFMSGEEASFFVLCDGVDCLPIGTAQDHKRVGEGDSGPNTGGMGAYSPAPVLTQAIQDQVMARIIRPTVAEMARRGMPFQGVLYAGLMIENGTARLVEYNVRFGDPECQVLMMRLGAQALDLILACAEGRLSECAVTWADDHALTVVMAARGYPGGYDKGSRILGLDTLPEDSAHMVFHAGTAWHDGAIVASGGRVLAATGRGATLAEAHARAYALADAIDWPQGFHRRDIGWRAL</sequence>
<dbReference type="AlphaFoldDB" id="A0A099F7P7"/>
<evidence type="ECO:0000256" key="4">
    <source>
        <dbReference type="ARBA" id="ARBA00013255"/>
    </source>
</evidence>
<dbReference type="Gene3D" id="3.40.50.20">
    <property type="match status" value="1"/>
</dbReference>
<dbReference type="Gene3D" id="3.30.470.20">
    <property type="entry name" value="ATP-grasp fold, B domain"/>
    <property type="match status" value="1"/>
</dbReference>
<evidence type="ECO:0000256" key="13">
    <source>
        <dbReference type="PROSITE-ProRule" id="PRU00409"/>
    </source>
</evidence>
<dbReference type="GO" id="GO:0005524">
    <property type="term" value="F:ATP binding"/>
    <property type="evidence" value="ECO:0007669"/>
    <property type="project" value="UniProtKB-UniRule"/>
</dbReference>
<dbReference type="SUPFAM" id="SSF52440">
    <property type="entry name" value="PreATP-grasp domain"/>
    <property type="match status" value="1"/>
</dbReference>
<dbReference type="Gene3D" id="3.30.1490.20">
    <property type="entry name" value="ATP-grasp fold, A domain"/>
    <property type="match status" value="1"/>
</dbReference>
<evidence type="ECO:0000313" key="18">
    <source>
        <dbReference type="Proteomes" id="UP000182312"/>
    </source>
</evidence>
<dbReference type="InterPro" id="IPR011054">
    <property type="entry name" value="Rudment_hybrid_motif"/>
</dbReference>
<dbReference type="GO" id="GO:0004637">
    <property type="term" value="F:phosphoribosylamine-glycine ligase activity"/>
    <property type="evidence" value="ECO:0007669"/>
    <property type="project" value="UniProtKB-UniRule"/>
</dbReference>
<dbReference type="EMBL" id="JRKN01000003">
    <property type="protein sequence ID" value="KGJ06137.1"/>
    <property type="molecule type" value="Genomic_DNA"/>
</dbReference>
<dbReference type="EC" id="6.3.4.13" evidence="4 12"/>
<dbReference type="InterPro" id="IPR000115">
    <property type="entry name" value="PRibGlycinamide_synth"/>
</dbReference>
<comment type="cofactor">
    <cofactor evidence="2">
        <name>Mg(2+)</name>
        <dbReference type="ChEBI" id="CHEBI:18420"/>
    </cofactor>
</comment>
<dbReference type="InterPro" id="IPR011761">
    <property type="entry name" value="ATP-grasp"/>
</dbReference>
<keyword evidence="8 13" id="KW-0067">ATP-binding</keyword>
<keyword evidence="6 13" id="KW-0547">Nucleotide-binding</keyword>
<dbReference type="InterPro" id="IPR013815">
    <property type="entry name" value="ATP_grasp_subdomain_1"/>
</dbReference>
<reference evidence="15 17" key="2">
    <citation type="submission" date="2014-10" db="EMBL/GenBank/DDBJ databases">
        <title>Paracoccus sanguinis sp. nov., isolated from clinical specimens of New York State patients.</title>
        <authorList>
            <person name="Mingle L.A."/>
            <person name="Cole J.A."/>
            <person name="Lapierre P."/>
            <person name="Musser K.A."/>
        </authorList>
    </citation>
    <scope>NUCLEOTIDE SEQUENCE [LARGE SCALE GENOMIC DNA]</scope>
    <source>
        <strain evidence="15 17">JCM 14014</strain>
    </source>
</reference>
<dbReference type="NCBIfam" id="TIGR00877">
    <property type="entry name" value="purD"/>
    <property type="match status" value="1"/>
</dbReference>
<evidence type="ECO:0000256" key="8">
    <source>
        <dbReference type="ARBA" id="ARBA00022840"/>
    </source>
</evidence>
<dbReference type="RefSeq" id="WP_036738679.1">
    <property type="nucleotide sequence ID" value="NZ_FOJO01000004.1"/>
</dbReference>
<dbReference type="InterPro" id="IPR020559">
    <property type="entry name" value="PRibGlycinamide_synth_CS"/>
</dbReference>
<evidence type="ECO:0000256" key="6">
    <source>
        <dbReference type="ARBA" id="ARBA00022741"/>
    </source>
</evidence>
<dbReference type="PROSITE" id="PS50975">
    <property type="entry name" value="ATP_GRASP"/>
    <property type="match status" value="1"/>
</dbReference>
<dbReference type="STRING" id="376733.SAMN04487972_104157"/>
<dbReference type="FunFam" id="3.90.600.10:FF:000001">
    <property type="entry name" value="Trifunctional purine biosynthetic protein adenosine-3"/>
    <property type="match status" value="1"/>
</dbReference>
<name>A0A099F7P7_9RHOB</name>
<dbReference type="Proteomes" id="UP000029846">
    <property type="component" value="Unassembled WGS sequence"/>
</dbReference>
<dbReference type="InterPro" id="IPR020561">
    <property type="entry name" value="PRibGlycinamid_synth_ATP-grasp"/>
</dbReference>
<reference evidence="16 18" key="3">
    <citation type="submission" date="2016-10" db="EMBL/GenBank/DDBJ databases">
        <authorList>
            <person name="de Groot N.N."/>
        </authorList>
    </citation>
    <scope>NUCLEOTIDE SEQUENCE [LARGE SCALE GENOMIC DNA]</scope>
    <source>
        <strain evidence="16 18">CGMCC 1.6117</strain>
    </source>
</reference>
<dbReference type="Proteomes" id="UP000182312">
    <property type="component" value="Unassembled WGS sequence"/>
</dbReference>
<dbReference type="OrthoDB" id="9807240at2"/>
<dbReference type="Pfam" id="PF02844">
    <property type="entry name" value="GARS_N"/>
    <property type="match status" value="1"/>
</dbReference>
<dbReference type="SUPFAM" id="SSF56059">
    <property type="entry name" value="Glutathione synthetase ATP-binding domain-like"/>
    <property type="match status" value="1"/>
</dbReference>
<dbReference type="Pfam" id="PF02843">
    <property type="entry name" value="GARS_C"/>
    <property type="match status" value="1"/>
</dbReference>